<feature type="compositionally biased region" description="Basic and acidic residues" evidence="1">
    <location>
        <begin position="161"/>
        <end position="170"/>
    </location>
</feature>
<proteinExistence type="predicted"/>
<dbReference type="Proteomes" id="UP001627154">
    <property type="component" value="Unassembled WGS sequence"/>
</dbReference>
<feature type="region of interest" description="Disordered" evidence="1">
    <location>
        <begin position="157"/>
        <end position="198"/>
    </location>
</feature>
<evidence type="ECO:0000256" key="1">
    <source>
        <dbReference type="SAM" id="MobiDB-lite"/>
    </source>
</evidence>
<name>A0ABD2W3B7_9HYME</name>
<organism evidence="2 3">
    <name type="scientific">Trichogramma kaykai</name>
    <dbReference type="NCBI Taxonomy" id="54128"/>
    <lineage>
        <taxon>Eukaryota</taxon>
        <taxon>Metazoa</taxon>
        <taxon>Ecdysozoa</taxon>
        <taxon>Arthropoda</taxon>
        <taxon>Hexapoda</taxon>
        <taxon>Insecta</taxon>
        <taxon>Pterygota</taxon>
        <taxon>Neoptera</taxon>
        <taxon>Endopterygota</taxon>
        <taxon>Hymenoptera</taxon>
        <taxon>Apocrita</taxon>
        <taxon>Proctotrupomorpha</taxon>
        <taxon>Chalcidoidea</taxon>
        <taxon>Trichogrammatidae</taxon>
        <taxon>Trichogramma</taxon>
    </lineage>
</organism>
<protein>
    <submittedName>
        <fullName evidence="2">Uncharacterized protein</fullName>
    </submittedName>
</protein>
<keyword evidence="3" id="KW-1185">Reference proteome</keyword>
<feature type="compositionally biased region" description="Polar residues" evidence="1">
    <location>
        <begin position="187"/>
        <end position="198"/>
    </location>
</feature>
<evidence type="ECO:0000313" key="2">
    <source>
        <dbReference type="EMBL" id="KAL3387271.1"/>
    </source>
</evidence>
<accession>A0ABD2W3B7</accession>
<gene>
    <name evidence="2" type="ORF">TKK_017240</name>
</gene>
<evidence type="ECO:0000313" key="3">
    <source>
        <dbReference type="Proteomes" id="UP001627154"/>
    </source>
</evidence>
<dbReference type="EMBL" id="JBJJXI010000137">
    <property type="protein sequence ID" value="KAL3387271.1"/>
    <property type="molecule type" value="Genomic_DNA"/>
</dbReference>
<comment type="caution">
    <text evidence="2">The sequence shown here is derived from an EMBL/GenBank/DDBJ whole genome shotgun (WGS) entry which is preliminary data.</text>
</comment>
<sequence>MLQVSIQNDVSSIERLKHAPSTLLNFFSLQSGSDQIPSVKSLSLPSVLLLDNKYYSHVSDEEGAITGKLDIRLFNDTCESSTDKKNVSKFQGQGSTYSSAIASKKEDFIDFTPALRRHRQLKKHGDIKNSFTNIKSNQIPSPSVFPMVDRGVPTLLLGELTNKEDGKNEEDSSDSDVQQFPPPPPNFSTLITTENNAR</sequence>
<dbReference type="AlphaFoldDB" id="A0ABD2W3B7"/>
<reference evidence="2 3" key="1">
    <citation type="journal article" date="2024" name="bioRxiv">
        <title>A reference genome for Trichogramma kaykai: A tiny desert-dwelling parasitoid wasp with competing sex-ratio distorters.</title>
        <authorList>
            <person name="Culotta J."/>
            <person name="Lindsey A.R."/>
        </authorList>
    </citation>
    <scope>NUCLEOTIDE SEQUENCE [LARGE SCALE GENOMIC DNA]</scope>
    <source>
        <strain evidence="2 3">KSX58</strain>
    </source>
</reference>